<dbReference type="AlphaFoldDB" id="A0A497XY15"/>
<organism evidence="1 2">
    <name type="scientific">Pedobacter alluvionis</name>
    <dbReference type="NCBI Taxonomy" id="475253"/>
    <lineage>
        <taxon>Bacteria</taxon>
        <taxon>Pseudomonadati</taxon>
        <taxon>Bacteroidota</taxon>
        <taxon>Sphingobacteriia</taxon>
        <taxon>Sphingobacteriales</taxon>
        <taxon>Sphingobacteriaceae</taxon>
        <taxon>Pedobacter</taxon>
    </lineage>
</organism>
<proteinExistence type="predicted"/>
<name>A0A497XY15_9SPHI</name>
<dbReference type="EMBL" id="RCCK01000012">
    <property type="protein sequence ID" value="RLJ75082.1"/>
    <property type="molecule type" value="Genomic_DNA"/>
</dbReference>
<reference evidence="1 2" key="1">
    <citation type="submission" date="2018-10" db="EMBL/GenBank/DDBJ databases">
        <title>Genomic Encyclopedia of Archaeal and Bacterial Type Strains, Phase II (KMG-II): from individual species to whole genera.</title>
        <authorList>
            <person name="Goeker M."/>
        </authorList>
    </citation>
    <scope>NUCLEOTIDE SEQUENCE [LARGE SCALE GENOMIC DNA]</scope>
    <source>
        <strain evidence="1 2">DSM 19624</strain>
    </source>
</reference>
<sequence length="45" mass="5107">MTDPVKPLNFEQLINILSFSSTATAVHVGEDARIEFNIDFFFPSF</sequence>
<protein>
    <submittedName>
        <fullName evidence="1">Uncharacterized protein</fullName>
    </submittedName>
</protein>
<evidence type="ECO:0000313" key="2">
    <source>
        <dbReference type="Proteomes" id="UP000273898"/>
    </source>
</evidence>
<gene>
    <name evidence="1" type="ORF">BCL90_3429</name>
</gene>
<comment type="caution">
    <text evidence="1">The sequence shown here is derived from an EMBL/GenBank/DDBJ whole genome shotgun (WGS) entry which is preliminary data.</text>
</comment>
<accession>A0A497XY15</accession>
<evidence type="ECO:0000313" key="1">
    <source>
        <dbReference type="EMBL" id="RLJ75082.1"/>
    </source>
</evidence>
<dbReference type="Proteomes" id="UP000273898">
    <property type="component" value="Unassembled WGS sequence"/>
</dbReference>